<accession>A0A5C7IBR3</accession>
<dbReference type="PANTHER" id="PTHR34836">
    <property type="entry name" value="OS06G0188250 PROTEIN"/>
    <property type="match status" value="1"/>
</dbReference>
<dbReference type="InterPro" id="IPR015683">
    <property type="entry name" value="Ionotropic_Glu_rcpt"/>
</dbReference>
<evidence type="ECO:0000313" key="7">
    <source>
        <dbReference type="EMBL" id="TXG66813.1"/>
    </source>
</evidence>
<dbReference type="InterPro" id="IPR028082">
    <property type="entry name" value="Peripla_BP_I"/>
</dbReference>
<comment type="caution">
    <text evidence="7">The sequence shown here is derived from an EMBL/GenBank/DDBJ whole genome shotgun (WGS) entry which is preliminary data.</text>
</comment>
<evidence type="ECO:0000256" key="5">
    <source>
        <dbReference type="SAM" id="SignalP"/>
    </source>
</evidence>
<feature type="domain" description="Receptor ligand binding region" evidence="6">
    <location>
        <begin position="107"/>
        <end position="155"/>
    </location>
</feature>
<comment type="subcellular location">
    <subcellularLocation>
        <location evidence="1">Membrane</location>
    </subcellularLocation>
</comment>
<feature type="chain" id="PRO_5022766341" description="Receptor ligand binding region domain-containing protein" evidence="5">
    <location>
        <begin position="22"/>
        <end position="169"/>
    </location>
</feature>
<keyword evidence="8" id="KW-1185">Reference proteome</keyword>
<organism evidence="7 8">
    <name type="scientific">Acer yangbiense</name>
    <dbReference type="NCBI Taxonomy" id="1000413"/>
    <lineage>
        <taxon>Eukaryota</taxon>
        <taxon>Viridiplantae</taxon>
        <taxon>Streptophyta</taxon>
        <taxon>Embryophyta</taxon>
        <taxon>Tracheophyta</taxon>
        <taxon>Spermatophyta</taxon>
        <taxon>Magnoliopsida</taxon>
        <taxon>eudicotyledons</taxon>
        <taxon>Gunneridae</taxon>
        <taxon>Pentapetalae</taxon>
        <taxon>rosids</taxon>
        <taxon>malvids</taxon>
        <taxon>Sapindales</taxon>
        <taxon>Sapindaceae</taxon>
        <taxon>Hippocastanoideae</taxon>
        <taxon>Acereae</taxon>
        <taxon>Acer</taxon>
    </lineage>
</organism>
<dbReference type="Proteomes" id="UP000323000">
    <property type="component" value="Chromosome 3"/>
</dbReference>
<keyword evidence="3" id="KW-1133">Transmembrane helix</keyword>
<protein>
    <recommendedName>
        <fullName evidence="6">Receptor ligand binding region domain-containing protein</fullName>
    </recommendedName>
</protein>
<name>A0A5C7IBR3_9ROSI</name>
<evidence type="ECO:0000256" key="4">
    <source>
        <dbReference type="ARBA" id="ARBA00023136"/>
    </source>
</evidence>
<dbReference type="GO" id="GO:0016020">
    <property type="term" value="C:membrane"/>
    <property type="evidence" value="ECO:0007669"/>
    <property type="project" value="UniProtKB-SubCell"/>
</dbReference>
<proteinExistence type="predicted"/>
<dbReference type="PANTHER" id="PTHR34836:SF9">
    <property type="entry name" value="RECEPTOR LIGAND BINDING REGION DOMAIN-CONTAINING PROTEIN"/>
    <property type="match status" value="1"/>
</dbReference>
<feature type="signal peptide" evidence="5">
    <location>
        <begin position="1"/>
        <end position="21"/>
    </location>
</feature>
<sequence>MYYLPLLTLLALVLIFATNEAAEMVEENNRVKGIIGAIVDNTSHVGKEQRVAMEMAVHDFNEYSSYQTRLLVDLQLRNSWRQPVHAALAAYGGHIAQILNWKMVLVGVVEDKDEAERFPFLLQALPNQYAQMKAIAAVVQSWEWHQVTVIHEDIDSSATGIIPHLFEAL</sequence>
<evidence type="ECO:0000313" key="8">
    <source>
        <dbReference type="Proteomes" id="UP000323000"/>
    </source>
</evidence>
<dbReference type="Pfam" id="PF01094">
    <property type="entry name" value="ANF_receptor"/>
    <property type="match status" value="1"/>
</dbReference>
<evidence type="ECO:0000256" key="3">
    <source>
        <dbReference type="ARBA" id="ARBA00022989"/>
    </source>
</evidence>
<dbReference type="OrthoDB" id="5984008at2759"/>
<dbReference type="Gene3D" id="3.40.50.2300">
    <property type="match status" value="1"/>
</dbReference>
<reference evidence="8" key="1">
    <citation type="journal article" date="2019" name="Gigascience">
        <title>De novo genome assembly of the endangered Acer yangbiense, a plant species with extremely small populations endemic to Yunnan Province, China.</title>
        <authorList>
            <person name="Yang J."/>
            <person name="Wariss H.M."/>
            <person name="Tao L."/>
            <person name="Zhang R."/>
            <person name="Yun Q."/>
            <person name="Hollingsworth P."/>
            <person name="Dao Z."/>
            <person name="Luo G."/>
            <person name="Guo H."/>
            <person name="Ma Y."/>
            <person name="Sun W."/>
        </authorList>
    </citation>
    <scope>NUCLEOTIDE SEQUENCE [LARGE SCALE GENOMIC DNA]</scope>
    <source>
        <strain evidence="8">cv. Malutang</strain>
    </source>
</reference>
<dbReference type="InterPro" id="IPR001828">
    <property type="entry name" value="ANF_lig-bd_rcpt"/>
</dbReference>
<gene>
    <name evidence="7" type="ORF">EZV62_008088</name>
</gene>
<evidence type="ECO:0000259" key="6">
    <source>
        <dbReference type="Pfam" id="PF01094"/>
    </source>
</evidence>
<keyword evidence="4" id="KW-0472">Membrane</keyword>
<dbReference type="AlphaFoldDB" id="A0A5C7IBR3"/>
<evidence type="ECO:0000256" key="1">
    <source>
        <dbReference type="ARBA" id="ARBA00004370"/>
    </source>
</evidence>
<dbReference type="EMBL" id="VAHF01000003">
    <property type="protein sequence ID" value="TXG66813.1"/>
    <property type="molecule type" value="Genomic_DNA"/>
</dbReference>
<keyword evidence="2" id="KW-0812">Transmembrane</keyword>
<evidence type="ECO:0000256" key="2">
    <source>
        <dbReference type="ARBA" id="ARBA00022692"/>
    </source>
</evidence>
<dbReference type="SUPFAM" id="SSF53822">
    <property type="entry name" value="Periplasmic binding protein-like I"/>
    <property type="match status" value="1"/>
</dbReference>
<keyword evidence="5" id="KW-0732">Signal</keyword>